<name>A0AAN7U7Q2_9PEZI</name>
<sequence length="118" mass="13624">MKMSHLDQVPKQMLWIFSKTMYTSCNPQQTCDLNSDELVIRERHRHRYEVNPSYIETLAGHGLEFVGKDETGERMEILELRDHPWFVGVQFHPEYQSKVLDPSKSIMGVVAASAGCLQ</sequence>
<evidence type="ECO:0000256" key="9">
    <source>
        <dbReference type="ARBA" id="ARBA00047781"/>
    </source>
</evidence>
<evidence type="ECO:0000259" key="10">
    <source>
        <dbReference type="Pfam" id="PF00117"/>
    </source>
</evidence>
<evidence type="ECO:0000256" key="2">
    <source>
        <dbReference type="ARBA" id="ARBA00007533"/>
    </source>
</evidence>
<dbReference type="AlphaFoldDB" id="A0AAN7U7Q2"/>
<evidence type="ECO:0000256" key="6">
    <source>
        <dbReference type="ARBA" id="ARBA00022840"/>
    </source>
</evidence>
<gene>
    <name evidence="11" type="ORF">RRF57_003225</name>
</gene>
<reference evidence="11 12" key="1">
    <citation type="submission" date="2023-10" db="EMBL/GenBank/DDBJ databases">
        <title>Draft genome sequence of Xylaria bambusicola isolate GMP-LS, the root and basal stem rot pathogen of sugarcane in Indonesia.</title>
        <authorList>
            <person name="Selvaraj P."/>
            <person name="Muralishankar V."/>
            <person name="Muruganantham S."/>
            <person name="Sp S."/>
            <person name="Haryani S."/>
            <person name="Lau K.J.X."/>
            <person name="Naqvi N.I."/>
        </authorList>
    </citation>
    <scope>NUCLEOTIDE SEQUENCE [LARGE SCALE GENOMIC DNA]</scope>
    <source>
        <strain evidence="11">GMP-LS</strain>
    </source>
</reference>
<dbReference type="Pfam" id="PF00117">
    <property type="entry name" value="GATase"/>
    <property type="match status" value="1"/>
</dbReference>
<dbReference type="Gene3D" id="3.40.50.880">
    <property type="match status" value="1"/>
</dbReference>
<organism evidence="11 12">
    <name type="scientific">Xylaria bambusicola</name>
    <dbReference type="NCBI Taxonomy" id="326684"/>
    <lineage>
        <taxon>Eukaryota</taxon>
        <taxon>Fungi</taxon>
        <taxon>Dikarya</taxon>
        <taxon>Ascomycota</taxon>
        <taxon>Pezizomycotina</taxon>
        <taxon>Sordariomycetes</taxon>
        <taxon>Xylariomycetidae</taxon>
        <taxon>Xylariales</taxon>
        <taxon>Xylariaceae</taxon>
        <taxon>Xylaria</taxon>
    </lineage>
</organism>
<evidence type="ECO:0000256" key="1">
    <source>
        <dbReference type="ARBA" id="ARBA00005171"/>
    </source>
</evidence>
<comment type="caution">
    <text evidence="11">The sequence shown here is derived from an EMBL/GenBank/DDBJ whole genome shotgun (WGS) entry which is preliminary data.</text>
</comment>
<dbReference type="PANTHER" id="PTHR11550">
    <property type="entry name" value="CTP SYNTHASE"/>
    <property type="match status" value="1"/>
</dbReference>
<keyword evidence="12" id="KW-1185">Reference proteome</keyword>
<keyword evidence="7" id="KW-0315">Glutamine amidotransferase</keyword>
<keyword evidence="8" id="KW-0665">Pyrimidine biosynthesis</keyword>
<dbReference type="Proteomes" id="UP001305414">
    <property type="component" value="Unassembled WGS sequence"/>
</dbReference>
<dbReference type="SUPFAM" id="SSF52317">
    <property type="entry name" value="Class I glutamine amidotransferase-like"/>
    <property type="match status" value="1"/>
</dbReference>
<accession>A0AAN7U7Q2</accession>
<proteinExistence type="inferred from homology"/>
<keyword evidence="5" id="KW-0547">Nucleotide-binding</keyword>
<evidence type="ECO:0000256" key="7">
    <source>
        <dbReference type="ARBA" id="ARBA00022962"/>
    </source>
</evidence>
<evidence type="ECO:0000256" key="5">
    <source>
        <dbReference type="ARBA" id="ARBA00022741"/>
    </source>
</evidence>
<dbReference type="GO" id="GO:0005524">
    <property type="term" value="F:ATP binding"/>
    <property type="evidence" value="ECO:0007669"/>
    <property type="project" value="UniProtKB-KW"/>
</dbReference>
<evidence type="ECO:0000256" key="4">
    <source>
        <dbReference type="ARBA" id="ARBA00022598"/>
    </source>
</evidence>
<evidence type="ECO:0000313" key="12">
    <source>
        <dbReference type="Proteomes" id="UP001305414"/>
    </source>
</evidence>
<dbReference type="InterPro" id="IPR004468">
    <property type="entry name" value="CTP_synthase"/>
</dbReference>
<evidence type="ECO:0000256" key="3">
    <source>
        <dbReference type="ARBA" id="ARBA00012291"/>
    </source>
</evidence>
<dbReference type="EC" id="6.3.4.2" evidence="3"/>
<evidence type="ECO:0000313" key="11">
    <source>
        <dbReference type="EMBL" id="KAK5627510.1"/>
    </source>
</evidence>
<protein>
    <recommendedName>
        <fullName evidence="3">CTP synthase (glutamine hydrolyzing)</fullName>
        <ecNumber evidence="3">6.3.4.2</ecNumber>
    </recommendedName>
</protein>
<comment type="catalytic activity">
    <reaction evidence="9">
        <text>UTP + L-glutamine + ATP + H2O = CTP + L-glutamate + ADP + phosphate + 2 H(+)</text>
        <dbReference type="Rhea" id="RHEA:26426"/>
        <dbReference type="ChEBI" id="CHEBI:15377"/>
        <dbReference type="ChEBI" id="CHEBI:15378"/>
        <dbReference type="ChEBI" id="CHEBI:29985"/>
        <dbReference type="ChEBI" id="CHEBI:30616"/>
        <dbReference type="ChEBI" id="CHEBI:37563"/>
        <dbReference type="ChEBI" id="CHEBI:43474"/>
        <dbReference type="ChEBI" id="CHEBI:46398"/>
        <dbReference type="ChEBI" id="CHEBI:58359"/>
        <dbReference type="ChEBI" id="CHEBI:456216"/>
        <dbReference type="EC" id="6.3.4.2"/>
    </reaction>
</comment>
<feature type="domain" description="Glutamine amidotransferase" evidence="10">
    <location>
        <begin position="31"/>
        <end position="103"/>
    </location>
</feature>
<dbReference type="GO" id="GO:0005737">
    <property type="term" value="C:cytoplasm"/>
    <property type="evidence" value="ECO:0007669"/>
    <property type="project" value="TreeGrafter"/>
</dbReference>
<dbReference type="GO" id="GO:0019856">
    <property type="term" value="P:pyrimidine nucleobase biosynthetic process"/>
    <property type="evidence" value="ECO:0007669"/>
    <property type="project" value="TreeGrafter"/>
</dbReference>
<dbReference type="PANTHER" id="PTHR11550:SF0">
    <property type="entry name" value="CTP SYNTHASE-RELATED"/>
    <property type="match status" value="1"/>
</dbReference>
<evidence type="ECO:0000256" key="8">
    <source>
        <dbReference type="ARBA" id="ARBA00022975"/>
    </source>
</evidence>
<comment type="similarity">
    <text evidence="2">Belongs to the CTP synthase family.</text>
</comment>
<dbReference type="InterPro" id="IPR029062">
    <property type="entry name" value="Class_I_gatase-like"/>
</dbReference>
<dbReference type="EMBL" id="JAWHQM010000005">
    <property type="protein sequence ID" value="KAK5627510.1"/>
    <property type="molecule type" value="Genomic_DNA"/>
</dbReference>
<dbReference type="GO" id="GO:0003883">
    <property type="term" value="F:CTP synthase activity"/>
    <property type="evidence" value="ECO:0007669"/>
    <property type="project" value="UniProtKB-EC"/>
</dbReference>
<dbReference type="GO" id="GO:0097268">
    <property type="term" value="C:cytoophidium"/>
    <property type="evidence" value="ECO:0007669"/>
    <property type="project" value="TreeGrafter"/>
</dbReference>
<keyword evidence="4" id="KW-0436">Ligase</keyword>
<comment type="pathway">
    <text evidence="1">Pyrimidine metabolism; CTP biosynthesis via de novo pathway; CTP from UDP: step 2/2.</text>
</comment>
<dbReference type="GO" id="GO:0006241">
    <property type="term" value="P:CTP biosynthetic process"/>
    <property type="evidence" value="ECO:0007669"/>
    <property type="project" value="TreeGrafter"/>
</dbReference>
<keyword evidence="6" id="KW-0067">ATP-binding</keyword>
<dbReference type="InterPro" id="IPR017926">
    <property type="entry name" value="GATASE"/>
</dbReference>
<dbReference type="GO" id="GO:0042802">
    <property type="term" value="F:identical protein binding"/>
    <property type="evidence" value="ECO:0007669"/>
    <property type="project" value="TreeGrafter"/>
</dbReference>